<dbReference type="InterPro" id="IPR036365">
    <property type="entry name" value="PGBD-like_sf"/>
</dbReference>
<accession>A0ABT9KWG9</accession>
<protein>
    <submittedName>
        <fullName evidence="2">Peptidoglycan hydrolase-like protein with peptidoglycan-binding domain</fullName>
    </submittedName>
</protein>
<dbReference type="InterPro" id="IPR002477">
    <property type="entry name" value="Peptidoglycan-bd-like"/>
</dbReference>
<dbReference type="SUPFAM" id="SSF47090">
    <property type="entry name" value="PGBD-like"/>
    <property type="match status" value="1"/>
</dbReference>
<feature type="domain" description="Peptidoglycan binding-like" evidence="1">
    <location>
        <begin position="3"/>
        <end position="51"/>
    </location>
</feature>
<gene>
    <name evidence="2" type="ORF">JOF35_005057</name>
</gene>
<reference evidence="2 3" key="1">
    <citation type="submission" date="2023-07" db="EMBL/GenBank/DDBJ databases">
        <title>Sequencing the genomes of 1000 actinobacteria strains.</title>
        <authorList>
            <person name="Klenk H.-P."/>
        </authorList>
    </citation>
    <scope>NUCLEOTIDE SEQUENCE [LARGE SCALE GENOMIC DNA]</scope>
    <source>
        <strain evidence="2 3">DSM 41600</strain>
    </source>
</reference>
<dbReference type="Proteomes" id="UP001234880">
    <property type="component" value="Unassembled WGS sequence"/>
</dbReference>
<dbReference type="Pfam" id="PF01471">
    <property type="entry name" value="PG_binding_1"/>
    <property type="match status" value="1"/>
</dbReference>
<sequence>MWQAILWADGYLPRTRVTCAYDAATVAATRVWQSNHQLDADGIVGAATYRAVGRRLATAPPWTVYHGDRFHLPLRRDSDGTYEVWDVGRFQPLHLDSVTLSRCRR</sequence>
<dbReference type="InterPro" id="IPR036366">
    <property type="entry name" value="PGBDSf"/>
</dbReference>
<organism evidence="2 3">
    <name type="scientific">Streptomyces demainii</name>
    <dbReference type="NCBI Taxonomy" id="588122"/>
    <lineage>
        <taxon>Bacteria</taxon>
        <taxon>Bacillati</taxon>
        <taxon>Actinomycetota</taxon>
        <taxon>Actinomycetes</taxon>
        <taxon>Kitasatosporales</taxon>
        <taxon>Streptomycetaceae</taxon>
        <taxon>Streptomyces</taxon>
    </lineage>
</organism>
<dbReference type="Gene3D" id="1.10.101.10">
    <property type="entry name" value="PGBD-like superfamily/PGBD"/>
    <property type="match status" value="1"/>
</dbReference>
<evidence type="ECO:0000313" key="3">
    <source>
        <dbReference type="Proteomes" id="UP001234880"/>
    </source>
</evidence>
<name>A0ABT9KWG9_9ACTN</name>
<evidence type="ECO:0000313" key="2">
    <source>
        <dbReference type="EMBL" id="MDP9612780.1"/>
    </source>
</evidence>
<dbReference type="EMBL" id="JAURUE010000001">
    <property type="protein sequence ID" value="MDP9612780.1"/>
    <property type="molecule type" value="Genomic_DNA"/>
</dbReference>
<evidence type="ECO:0000259" key="1">
    <source>
        <dbReference type="Pfam" id="PF01471"/>
    </source>
</evidence>
<comment type="caution">
    <text evidence="2">The sequence shown here is derived from an EMBL/GenBank/DDBJ whole genome shotgun (WGS) entry which is preliminary data.</text>
</comment>
<dbReference type="RefSeq" id="WP_051886984.1">
    <property type="nucleotide sequence ID" value="NZ_JAURUE010000001.1"/>
</dbReference>
<keyword evidence="3" id="KW-1185">Reference proteome</keyword>
<proteinExistence type="predicted"/>